<comment type="caution">
    <text evidence="15">The sequence shown here is derived from an EMBL/GenBank/DDBJ whole genome shotgun (WGS) entry which is preliminary data.</text>
</comment>
<dbReference type="PANTHER" id="PTHR47234">
    <property type="match status" value="1"/>
</dbReference>
<keyword evidence="15" id="KW-0675">Receptor</keyword>
<evidence type="ECO:0000256" key="3">
    <source>
        <dbReference type="ARBA" id="ARBA00022452"/>
    </source>
</evidence>
<keyword evidence="8 9" id="KW-0998">Cell outer membrane</keyword>
<name>A0ABV6S0J4_9GAMM</name>
<organism evidence="15 16">
    <name type="scientific">Lysobacter korlensis</name>
    <dbReference type="NCBI Taxonomy" id="553636"/>
    <lineage>
        <taxon>Bacteria</taxon>
        <taxon>Pseudomonadati</taxon>
        <taxon>Pseudomonadota</taxon>
        <taxon>Gammaproteobacteria</taxon>
        <taxon>Lysobacterales</taxon>
        <taxon>Lysobacteraceae</taxon>
        <taxon>Lysobacter</taxon>
    </lineage>
</organism>
<dbReference type="PANTHER" id="PTHR47234:SF2">
    <property type="entry name" value="TONB-DEPENDENT RECEPTOR"/>
    <property type="match status" value="1"/>
</dbReference>
<evidence type="ECO:0000256" key="2">
    <source>
        <dbReference type="ARBA" id="ARBA00022448"/>
    </source>
</evidence>
<keyword evidence="7 9" id="KW-0472">Membrane</keyword>
<dbReference type="Gene3D" id="2.170.130.10">
    <property type="entry name" value="TonB-dependent receptor, plug domain"/>
    <property type="match status" value="1"/>
</dbReference>
<proteinExistence type="inferred from homology"/>
<dbReference type="Proteomes" id="UP001589896">
    <property type="component" value="Unassembled WGS sequence"/>
</dbReference>
<dbReference type="InterPro" id="IPR036942">
    <property type="entry name" value="Beta-barrel_TonB_sf"/>
</dbReference>
<protein>
    <submittedName>
        <fullName evidence="15">TonB-dependent receptor domain-containing protein</fullName>
    </submittedName>
</protein>
<evidence type="ECO:0000256" key="12">
    <source>
        <dbReference type="SAM" id="SignalP"/>
    </source>
</evidence>
<evidence type="ECO:0000313" key="15">
    <source>
        <dbReference type="EMBL" id="MFC0682751.1"/>
    </source>
</evidence>
<dbReference type="SUPFAM" id="SSF56935">
    <property type="entry name" value="Porins"/>
    <property type="match status" value="1"/>
</dbReference>
<sequence length="972" mass="103677">MSIKTSRLRDAITFALVVGATSAIGTGAALAQAQEAQTGQEEAATLDTVVVTGTRIQSQTVTASSPVAEIQSEEFQYTGSTRVEDLVNQYPQLSPNFDSFENNGATGYATVSLRGLGASRTLTLVNGFRLPPGAFEVRDISIVPAALVSRVDILTGGASAVYGSDAIVGVVNFILDDEFEGVSLSAGYSAYQHDNDNEYIQGLQAARGFPSPDGDSGFDGISRNIDLVVGGSFADGAGHATAWATWRQNDPLFQGQRDYAACALSGSGLACGGSNTNAAGNFYFFQQGAGVPGGFRGTNASLNPDGSFRTGYGAPYNFAPINYYQRPDERYTFGSTIKYEVNEHFRPYLETMFVNKRSSIQVAESGAFFTALTLDCANPILGSACADLGFVPGVPLNTYVAKRNVEGGPRRTDDETNSFRVVAGVEGDLGDGWAYNASYLYAATSSNVQGFNDFLSNRIVSAILGCPVGNTFTGCIPYNVFVPGGVTPEAAAALSGTSFDSTQTTLKSINAFISGDTGVSLPWVADGNINVVFGTEWREETYNTISDIDSQNGNFAGAGGPSLPLSGEISVSEIFMEAAVPLLRDTAFVEDLTLDLGYRLSDYDRSGRANTWKVGLNADLGEFRVRTGYNHAIRAPGIGDLFDQQQIALYSGVDPCAGANPILTPQQCLNTGVPLDRYGTVPSNTAGQNNQFIGGNPNLQPEEGDTFTFGVVYNPTASLQLSADYFDIKIEETIGAIGADTILQFCARTGDPFLCSRVQRNPVSFDLFRGNDATSGRVVNLDDNFGEIVYRGIDLGANYRWEMLGGRFSTSFNGTYLMEEERAPLPGVNEDATFDCAGKISPQCQSYKWRHIASLRYARDFYTVNLGWRYFGALDYENDAGVALTTDKLICENVGTPGTATCRGDGEVGAFNYIDLSASAFIGQNTEITLGVNNIADKEPPLVGSTLATNGNAVGGYDQAGRYFFGSISFKF</sequence>
<dbReference type="InterPro" id="IPR000531">
    <property type="entry name" value="Beta-barrel_TonB"/>
</dbReference>
<feature type="domain" description="TonB-dependent receptor-like beta-barrel" evidence="13">
    <location>
        <begin position="399"/>
        <end position="935"/>
    </location>
</feature>
<feature type="short sequence motif" description="TonB box" evidence="10">
    <location>
        <begin position="48"/>
        <end position="54"/>
    </location>
</feature>
<keyword evidence="3 9" id="KW-1134">Transmembrane beta strand</keyword>
<keyword evidence="2 9" id="KW-0813">Transport</keyword>
<dbReference type="Gene3D" id="2.40.170.20">
    <property type="entry name" value="TonB-dependent receptor, beta-barrel domain"/>
    <property type="match status" value="1"/>
</dbReference>
<evidence type="ECO:0000256" key="6">
    <source>
        <dbReference type="ARBA" id="ARBA00023077"/>
    </source>
</evidence>
<evidence type="ECO:0000259" key="14">
    <source>
        <dbReference type="Pfam" id="PF07715"/>
    </source>
</evidence>
<feature type="chain" id="PRO_5045416024" evidence="12">
    <location>
        <begin position="32"/>
        <end position="972"/>
    </location>
</feature>
<dbReference type="RefSeq" id="WP_386677060.1">
    <property type="nucleotide sequence ID" value="NZ_JBHLTG010000017.1"/>
</dbReference>
<dbReference type="InterPro" id="IPR037066">
    <property type="entry name" value="Plug_dom_sf"/>
</dbReference>
<feature type="domain" description="TonB-dependent receptor plug" evidence="14">
    <location>
        <begin position="63"/>
        <end position="170"/>
    </location>
</feature>
<dbReference type="InterPro" id="IPR010916">
    <property type="entry name" value="TonB_box_CS"/>
</dbReference>
<evidence type="ECO:0000256" key="11">
    <source>
        <dbReference type="RuleBase" id="RU003357"/>
    </source>
</evidence>
<keyword evidence="4 9" id="KW-0812">Transmembrane</keyword>
<dbReference type="PROSITE" id="PS52016">
    <property type="entry name" value="TONB_DEPENDENT_REC_3"/>
    <property type="match status" value="1"/>
</dbReference>
<evidence type="ECO:0000256" key="8">
    <source>
        <dbReference type="ARBA" id="ARBA00023237"/>
    </source>
</evidence>
<reference evidence="15 16" key="1">
    <citation type="submission" date="2024-09" db="EMBL/GenBank/DDBJ databases">
        <authorList>
            <person name="Sun Q."/>
            <person name="Mori K."/>
        </authorList>
    </citation>
    <scope>NUCLEOTIDE SEQUENCE [LARGE SCALE GENOMIC DNA]</scope>
    <source>
        <strain evidence="15 16">KCTC 23076</strain>
    </source>
</reference>
<keyword evidence="6 10" id="KW-0798">TonB box</keyword>
<gene>
    <name evidence="15" type="ORF">ACFFGH_33385</name>
</gene>
<comment type="similarity">
    <text evidence="9 11">Belongs to the TonB-dependent receptor family.</text>
</comment>
<dbReference type="Pfam" id="PF00593">
    <property type="entry name" value="TonB_dep_Rec_b-barrel"/>
    <property type="match status" value="1"/>
</dbReference>
<evidence type="ECO:0000256" key="7">
    <source>
        <dbReference type="ARBA" id="ARBA00023136"/>
    </source>
</evidence>
<dbReference type="PROSITE" id="PS00430">
    <property type="entry name" value="TONB_DEPENDENT_REC_1"/>
    <property type="match status" value="1"/>
</dbReference>
<dbReference type="EMBL" id="JBHLTG010000017">
    <property type="protein sequence ID" value="MFC0682751.1"/>
    <property type="molecule type" value="Genomic_DNA"/>
</dbReference>
<evidence type="ECO:0000256" key="1">
    <source>
        <dbReference type="ARBA" id="ARBA00004571"/>
    </source>
</evidence>
<evidence type="ECO:0000256" key="4">
    <source>
        <dbReference type="ARBA" id="ARBA00022692"/>
    </source>
</evidence>
<evidence type="ECO:0000259" key="13">
    <source>
        <dbReference type="Pfam" id="PF00593"/>
    </source>
</evidence>
<evidence type="ECO:0000256" key="10">
    <source>
        <dbReference type="PROSITE-ProRule" id="PRU10143"/>
    </source>
</evidence>
<evidence type="ECO:0000256" key="5">
    <source>
        <dbReference type="ARBA" id="ARBA00022729"/>
    </source>
</evidence>
<comment type="subcellular location">
    <subcellularLocation>
        <location evidence="1 9">Cell outer membrane</location>
        <topology evidence="1 9">Multi-pass membrane protein</topology>
    </subcellularLocation>
</comment>
<dbReference type="InterPro" id="IPR039426">
    <property type="entry name" value="TonB-dep_rcpt-like"/>
</dbReference>
<dbReference type="InterPro" id="IPR012910">
    <property type="entry name" value="Plug_dom"/>
</dbReference>
<keyword evidence="16" id="KW-1185">Reference proteome</keyword>
<keyword evidence="5 12" id="KW-0732">Signal</keyword>
<accession>A0ABV6S0J4</accession>
<feature type="signal peptide" evidence="12">
    <location>
        <begin position="1"/>
        <end position="31"/>
    </location>
</feature>
<evidence type="ECO:0000256" key="9">
    <source>
        <dbReference type="PROSITE-ProRule" id="PRU01360"/>
    </source>
</evidence>
<evidence type="ECO:0000313" key="16">
    <source>
        <dbReference type="Proteomes" id="UP001589896"/>
    </source>
</evidence>
<dbReference type="Pfam" id="PF07715">
    <property type="entry name" value="Plug"/>
    <property type="match status" value="1"/>
</dbReference>